<proteinExistence type="inferred from homology"/>
<dbReference type="GO" id="GO:0005886">
    <property type="term" value="C:plasma membrane"/>
    <property type="evidence" value="ECO:0007669"/>
    <property type="project" value="UniProtKB-SubCell"/>
</dbReference>
<reference evidence="12" key="1">
    <citation type="submission" date="2025-08" db="UniProtKB">
        <authorList>
            <consortium name="RefSeq"/>
        </authorList>
    </citation>
    <scope>IDENTIFICATION</scope>
</reference>
<evidence type="ECO:0000256" key="3">
    <source>
        <dbReference type="ARBA" id="ARBA00022606"/>
    </source>
</evidence>
<keyword evidence="6 10" id="KW-1133">Transmembrane helix</keyword>
<protein>
    <recommendedName>
        <fullName evidence="10">Odorant receptor</fullName>
    </recommendedName>
</protein>
<keyword evidence="5 10" id="KW-0552">Olfaction</keyword>
<dbReference type="Pfam" id="PF02949">
    <property type="entry name" value="7tm_6"/>
    <property type="match status" value="1"/>
</dbReference>
<dbReference type="KEGG" id="pbar:105426780"/>
<evidence type="ECO:0000256" key="9">
    <source>
        <dbReference type="ARBA" id="ARBA00023224"/>
    </source>
</evidence>
<feature type="transmembrane region" description="Helical" evidence="10">
    <location>
        <begin position="264"/>
        <end position="287"/>
    </location>
</feature>
<evidence type="ECO:0000256" key="10">
    <source>
        <dbReference type="RuleBase" id="RU351113"/>
    </source>
</evidence>
<feature type="transmembrane region" description="Helical" evidence="10">
    <location>
        <begin position="365"/>
        <end position="387"/>
    </location>
</feature>
<feature type="transmembrane region" description="Helical" evidence="10">
    <location>
        <begin position="6"/>
        <end position="24"/>
    </location>
</feature>
<feature type="transmembrane region" description="Helical" evidence="10">
    <location>
        <begin position="61"/>
        <end position="82"/>
    </location>
</feature>
<evidence type="ECO:0000256" key="6">
    <source>
        <dbReference type="ARBA" id="ARBA00022989"/>
    </source>
</evidence>
<sequence length="396" mass="45674">MICIDSLHVSLNWFLLLIFGLWPYQQSVLVRLQLTILFSILTTFIVFQFTTFITSKCTFDLLINVLASVLFYIIFIITYGSFSINIEVVKDLLEQLQHMYNELSDENEINIIKKYGSNAKRYTATLLILSMSLTSVFTLYSFWPFMFDILFPINETRPHLGLLLVTEYFIDQEKYYYLILIHINAATFIGIITMLATGTIFIVYQQHACGMFRIASYRIEQAMAIDTLYKNNLIKETLIYKGLICAVDMHRKAMKFSDSSVSGFKVMFFLMIVAGVISTAINFFRLFQIVTFGYNIEKLLFPVIFLITNALYMFLGSYFGQKIMDHNNDVLVTVYNVRWYTAPLHIQKMILFLLQRGSKVFNLNIAGLFVGSFEGAATLVSATLSYFTVLHSTQSR</sequence>
<dbReference type="Proteomes" id="UP000504615">
    <property type="component" value="Unplaced"/>
</dbReference>
<name>A0A6I9W4X7_9HYME</name>
<dbReference type="GO" id="GO:0007165">
    <property type="term" value="P:signal transduction"/>
    <property type="evidence" value="ECO:0007669"/>
    <property type="project" value="UniProtKB-KW"/>
</dbReference>
<dbReference type="OrthoDB" id="7550926at2759"/>
<evidence type="ECO:0000256" key="4">
    <source>
        <dbReference type="ARBA" id="ARBA00022692"/>
    </source>
</evidence>
<feature type="transmembrane region" description="Helical" evidence="10">
    <location>
        <begin position="299"/>
        <end position="319"/>
    </location>
</feature>
<feature type="transmembrane region" description="Helical" evidence="10">
    <location>
        <begin position="122"/>
        <end position="143"/>
    </location>
</feature>
<dbReference type="GeneID" id="105426780"/>
<keyword evidence="4 10" id="KW-0812">Transmembrane</keyword>
<dbReference type="GO" id="GO:0005549">
    <property type="term" value="F:odorant binding"/>
    <property type="evidence" value="ECO:0007669"/>
    <property type="project" value="InterPro"/>
</dbReference>
<evidence type="ECO:0000313" key="11">
    <source>
        <dbReference type="Proteomes" id="UP000504615"/>
    </source>
</evidence>
<feature type="transmembrane region" description="Helical" evidence="10">
    <location>
        <begin position="36"/>
        <end position="55"/>
    </location>
</feature>
<comment type="caution">
    <text evidence="10">Lacks conserved residue(s) required for the propagation of feature annotation.</text>
</comment>
<evidence type="ECO:0000256" key="8">
    <source>
        <dbReference type="ARBA" id="ARBA00023170"/>
    </source>
</evidence>
<keyword evidence="3 10" id="KW-0716">Sensory transduction</keyword>
<evidence type="ECO:0000256" key="7">
    <source>
        <dbReference type="ARBA" id="ARBA00023136"/>
    </source>
</evidence>
<keyword evidence="2" id="KW-1003">Cell membrane</keyword>
<dbReference type="PANTHER" id="PTHR21137:SF35">
    <property type="entry name" value="ODORANT RECEPTOR 19A-RELATED"/>
    <property type="match status" value="1"/>
</dbReference>
<feature type="transmembrane region" description="Helical" evidence="10">
    <location>
        <begin position="175"/>
        <end position="204"/>
    </location>
</feature>
<dbReference type="PANTHER" id="PTHR21137">
    <property type="entry name" value="ODORANT RECEPTOR"/>
    <property type="match status" value="1"/>
</dbReference>
<dbReference type="AlphaFoldDB" id="A0A6I9W4X7"/>
<keyword evidence="9 10" id="KW-0807">Transducer</keyword>
<dbReference type="InterPro" id="IPR004117">
    <property type="entry name" value="7tm6_olfct_rcpt"/>
</dbReference>
<evidence type="ECO:0000313" key="12">
    <source>
        <dbReference type="RefSeq" id="XP_011636470.2"/>
    </source>
</evidence>
<evidence type="ECO:0000256" key="5">
    <source>
        <dbReference type="ARBA" id="ARBA00022725"/>
    </source>
</evidence>
<evidence type="ECO:0000256" key="1">
    <source>
        <dbReference type="ARBA" id="ARBA00004651"/>
    </source>
</evidence>
<organism evidence="11 12">
    <name type="scientific">Pogonomyrmex barbatus</name>
    <name type="common">red harvester ant</name>
    <dbReference type="NCBI Taxonomy" id="144034"/>
    <lineage>
        <taxon>Eukaryota</taxon>
        <taxon>Metazoa</taxon>
        <taxon>Ecdysozoa</taxon>
        <taxon>Arthropoda</taxon>
        <taxon>Hexapoda</taxon>
        <taxon>Insecta</taxon>
        <taxon>Pterygota</taxon>
        <taxon>Neoptera</taxon>
        <taxon>Endopterygota</taxon>
        <taxon>Hymenoptera</taxon>
        <taxon>Apocrita</taxon>
        <taxon>Aculeata</taxon>
        <taxon>Formicoidea</taxon>
        <taxon>Formicidae</taxon>
        <taxon>Myrmicinae</taxon>
        <taxon>Pogonomyrmex</taxon>
    </lineage>
</organism>
<dbReference type="GO" id="GO:0004984">
    <property type="term" value="F:olfactory receptor activity"/>
    <property type="evidence" value="ECO:0007669"/>
    <property type="project" value="InterPro"/>
</dbReference>
<comment type="similarity">
    <text evidence="10">Belongs to the insect chemoreceptor superfamily. Heteromeric odorant receptor channel (TC 1.A.69) family.</text>
</comment>
<evidence type="ECO:0000256" key="2">
    <source>
        <dbReference type="ARBA" id="ARBA00022475"/>
    </source>
</evidence>
<keyword evidence="11" id="KW-1185">Reference proteome</keyword>
<comment type="subcellular location">
    <subcellularLocation>
        <location evidence="1 10">Cell membrane</location>
        <topology evidence="1 10">Multi-pass membrane protein</topology>
    </subcellularLocation>
</comment>
<dbReference type="RefSeq" id="XP_011636470.2">
    <property type="nucleotide sequence ID" value="XM_011638168.2"/>
</dbReference>
<gene>
    <name evidence="12" type="primary">LOC105426780</name>
</gene>
<accession>A0A6I9W4X7</accession>
<keyword evidence="8 10" id="KW-0675">Receptor</keyword>
<keyword evidence="7 10" id="KW-0472">Membrane</keyword>